<gene>
    <name evidence="1" type="ORF">IT775_14190</name>
</gene>
<keyword evidence="2" id="KW-1185">Reference proteome</keyword>
<evidence type="ECO:0000313" key="2">
    <source>
        <dbReference type="Proteomes" id="UP001195941"/>
    </source>
</evidence>
<dbReference type="Proteomes" id="UP001195941">
    <property type="component" value="Unassembled WGS sequence"/>
</dbReference>
<dbReference type="RefSeq" id="WP_212701788.1">
    <property type="nucleotide sequence ID" value="NZ_JADMKU010000013.1"/>
</dbReference>
<dbReference type="EMBL" id="JADMKU010000013">
    <property type="protein sequence ID" value="MBR9652269.1"/>
    <property type="molecule type" value="Genomic_DNA"/>
</dbReference>
<comment type="caution">
    <text evidence="1">The sequence shown here is derived from an EMBL/GenBank/DDBJ whole genome shotgun (WGS) entry which is preliminary data.</text>
</comment>
<evidence type="ECO:0000313" key="1">
    <source>
        <dbReference type="EMBL" id="MBR9652269.1"/>
    </source>
</evidence>
<organism evidence="1 2">
    <name type="scientific">Thalassovita aquimarina</name>
    <dbReference type="NCBI Taxonomy" id="2785917"/>
    <lineage>
        <taxon>Bacteria</taxon>
        <taxon>Pseudomonadati</taxon>
        <taxon>Pseudomonadota</taxon>
        <taxon>Alphaproteobacteria</taxon>
        <taxon>Rhodobacterales</taxon>
        <taxon>Roseobacteraceae</taxon>
        <taxon>Thalassovita</taxon>
    </lineage>
</organism>
<accession>A0ABS5HTF7</accession>
<name>A0ABS5HTF7_9RHOB</name>
<dbReference type="InterPro" id="IPR012349">
    <property type="entry name" value="Split_barrel_FMN-bd"/>
</dbReference>
<protein>
    <submittedName>
        <fullName evidence="1">Pyridoxamine 5'-phosphate oxidase family protein</fullName>
    </submittedName>
</protein>
<dbReference type="PANTHER" id="PTHR42815">
    <property type="entry name" value="FAD-BINDING, PUTATIVE (AFU_ORTHOLOGUE AFUA_6G07600)-RELATED"/>
    <property type="match status" value="1"/>
</dbReference>
<sequence length="290" mass="31178">MKKPDQVFHDGERAVQERAGVPAEWRERAARVIREAMPTQHQVFFESLPALFLGLRDRQGRPWATVCPLPAGARATPTELSTSGRPVLAEPLGLDTGAGAKVAVLGLEFATRRRNRMNGSIIATGKDGLAIAVEQSFGNCPKYIQTRDFRLPAGPLPPAVGTRVAIGDAAARRIISGADTFFIATYANGGADVSHRGGEPGVLRPNADGSLSFPDFTGNRFFNTLGNIEVSRRAGLFIPDFTSGEAILLTGSAKTDWSPVRAAEFEGAERVVDIHPEEVWRVRQAIPLAA</sequence>
<proteinExistence type="predicted"/>
<dbReference type="PANTHER" id="PTHR42815:SF2">
    <property type="entry name" value="FAD-BINDING, PUTATIVE (AFU_ORTHOLOGUE AFUA_6G07600)-RELATED"/>
    <property type="match status" value="1"/>
</dbReference>
<dbReference type="Gene3D" id="2.30.110.10">
    <property type="entry name" value="Electron Transport, Fmn-binding Protein, Chain A"/>
    <property type="match status" value="1"/>
</dbReference>
<reference evidence="1 2" key="1">
    <citation type="journal article" date="2021" name="Arch. Microbiol.">
        <title>Thalassobius aquimarinus sp. nov., isolated from the Sea of Japan seashore.</title>
        <authorList>
            <person name="Kurilenko V.V."/>
            <person name="Romanenko L.A."/>
            <person name="Chernysheva N.Y."/>
            <person name="Velansky P.V."/>
            <person name="Tekutyeva L.A."/>
            <person name="Isaeva M.P."/>
            <person name="Mikhailov V.V."/>
        </authorList>
    </citation>
    <scope>NUCLEOTIDE SEQUENCE [LARGE SCALE GENOMIC DNA]</scope>
    <source>
        <strain evidence="1 2">KMM 8518</strain>
    </source>
</reference>